<keyword evidence="1 4" id="KW-0808">Transferase</keyword>
<reference evidence="6" key="1">
    <citation type="submission" date="2023-11" db="EMBL/GenBank/DDBJ databases">
        <title>Genome assemblies of two species of porcelain crab, Petrolisthes cinctipes and Petrolisthes manimaculis (Anomura: Porcellanidae).</title>
        <authorList>
            <person name="Angst P."/>
        </authorList>
    </citation>
    <scope>NUCLEOTIDE SEQUENCE</scope>
    <source>
        <strain evidence="6">PB745_02</strain>
        <tissue evidence="6">Gill</tissue>
    </source>
</reference>
<gene>
    <name evidence="6" type="ORF">Pmani_007848</name>
</gene>
<sequence>MQPLNQPTSPLPKQPSVQPTHQPTSQAHQPVEVVVGLGVVSVYLNPNRLTDYRSGSPLVSEGKNGEAGTTAATTPATTAPPGPNGAAPTETITGAPVIFFLGGPGSGKMTHAQNLADIHEGYRHINLTVVISEYIKENDLGSPQGISNTIALALLAREMHLTPRCKGYLVSGYPRHMEDVHHYNDKLGRPTGAVLLEWDRGTLIKNIEVVVGCGWFV</sequence>
<comment type="similarity">
    <text evidence="4">Belongs to the adenylate kinase family.</text>
</comment>
<keyword evidence="2" id="KW-0547">Nucleotide-binding</keyword>
<dbReference type="PANTHER" id="PTHR23359">
    <property type="entry name" value="NUCLEOTIDE KINASE"/>
    <property type="match status" value="1"/>
</dbReference>
<feature type="region of interest" description="Disordered" evidence="5">
    <location>
        <begin position="51"/>
        <end position="89"/>
    </location>
</feature>
<dbReference type="GO" id="GO:0019205">
    <property type="term" value="F:nucleobase-containing compound kinase activity"/>
    <property type="evidence" value="ECO:0007669"/>
    <property type="project" value="InterPro"/>
</dbReference>
<dbReference type="GO" id="GO:0005524">
    <property type="term" value="F:ATP binding"/>
    <property type="evidence" value="ECO:0007669"/>
    <property type="project" value="InterPro"/>
</dbReference>
<feature type="compositionally biased region" description="Polar residues" evidence="5">
    <location>
        <begin position="15"/>
        <end position="27"/>
    </location>
</feature>
<dbReference type="AlphaFoldDB" id="A0AAE1Q817"/>
<dbReference type="EMBL" id="JAWZYT010000599">
    <property type="protein sequence ID" value="KAK4321328.1"/>
    <property type="molecule type" value="Genomic_DNA"/>
</dbReference>
<keyword evidence="7" id="KW-1185">Reference proteome</keyword>
<dbReference type="PRINTS" id="PR00094">
    <property type="entry name" value="ADENYLTKNASE"/>
</dbReference>
<accession>A0AAE1Q817</accession>
<evidence type="ECO:0000256" key="1">
    <source>
        <dbReference type="ARBA" id="ARBA00022679"/>
    </source>
</evidence>
<dbReference type="InterPro" id="IPR027417">
    <property type="entry name" value="P-loop_NTPase"/>
</dbReference>
<evidence type="ECO:0000256" key="4">
    <source>
        <dbReference type="RuleBase" id="RU003330"/>
    </source>
</evidence>
<name>A0AAE1Q817_9EUCA</name>
<proteinExistence type="inferred from homology"/>
<evidence type="ECO:0000256" key="3">
    <source>
        <dbReference type="ARBA" id="ARBA00022777"/>
    </source>
</evidence>
<evidence type="ECO:0000256" key="2">
    <source>
        <dbReference type="ARBA" id="ARBA00022741"/>
    </source>
</evidence>
<evidence type="ECO:0000256" key="5">
    <source>
        <dbReference type="SAM" id="MobiDB-lite"/>
    </source>
</evidence>
<comment type="caution">
    <text evidence="6">The sequence shown here is derived from an EMBL/GenBank/DDBJ whole genome shotgun (WGS) entry which is preliminary data.</text>
</comment>
<feature type="compositionally biased region" description="Low complexity" evidence="5">
    <location>
        <begin position="66"/>
        <end position="77"/>
    </location>
</feature>
<evidence type="ECO:0008006" key="8">
    <source>
        <dbReference type="Google" id="ProtNLM"/>
    </source>
</evidence>
<evidence type="ECO:0000313" key="6">
    <source>
        <dbReference type="EMBL" id="KAK4321328.1"/>
    </source>
</evidence>
<feature type="region of interest" description="Disordered" evidence="5">
    <location>
        <begin position="1"/>
        <end position="27"/>
    </location>
</feature>
<dbReference type="GO" id="GO:0006139">
    <property type="term" value="P:nucleobase-containing compound metabolic process"/>
    <property type="evidence" value="ECO:0007669"/>
    <property type="project" value="InterPro"/>
</dbReference>
<keyword evidence="3 4" id="KW-0418">Kinase</keyword>
<dbReference type="Gene3D" id="3.40.50.300">
    <property type="entry name" value="P-loop containing nucleotide triphosphate hydrolases"/>
    <property type="match status" value="1"/>
</dbReference>
<evidence type="ECO:0000313" key="7">
    <source>
        <dbReference type="Proteomes" id="UP001292094"/>
    </source>
</evidence>
<organism evidence="6 7">
    <name type="scientific">Petrolisthes manimaculis</name>
    <dbReference type="NCBI Taxonomy" id="1843537"/>
    <lineage>
        <taxon>Eukaryota</taxon>
        <taxon>Metazoa</taxon>
        <taxon>Ecdysozoa</taxon>
        <taxon>Arthropoda</taxon>
        <taxon>Crustacea</taxon>
        <taxon>Multicrustacea</taxon>
        <taxon>Malacostraca</taxon>
        <taxon>Eumalacostraca</taxon>
        <taxon>Eucarida</taxon>
        <taxon>Decapoda</taxon>
        <taxon>Pleocyemata</taxon>
        <taxon>Anomura</taxon>
        <taxon>Galatheoidea</taxon>
        <taxon>Porcellanidae</taxon>
        <taxon>Petrolisthes</taxon>
    </lineage>
</organism>
<protein>
    <recommendedName>
        <fullName evidence="8">Adenylate kinase</fullName>
    </recommendedName>
</protein>
<dbReference type="InterPro" id="IPR000850">
    <property type="entry name" value="Adenylat/UMP-CMP_kin"/>
</dbReference>
<dbReference type="Proteomes" id="UP001292094">
    <property type="component" value="Unassembled WGS sequence"/>
</dbReference>
<dbReference type="SUPFAM" id="SSF52540">
    <property type="entry name" value="P-loop containing nucleoside triphosphate hydrolases"/>
    <property type="match status" value="1"/>
</dbReference>